<dbReference type="CDD" id="cd11599">
    <property type="entry name" value="HDAC_classII_2"/>
    <property type="match status" value="1"/>
</dbReference>
<dbReference type="InterPro" id="IPR023696">
    <property type="entry name" value="Ureohydrolase_dom_sf"/>
</dbReference>
<protein>
    <submittedName>
        <fullName evidence="3">Acetoin utilization deacetylase AcuC</fullName>
    </submittedName>
</protein>
<accession>A0A1I0HD17</accession>
<name>A0A1I0HD17_9GAMM</name>
<dbReference type="Gene3D" id="3.40.800.20">
    <property type="entry name" value="Histone deacetylase domain"/>
    <property type="match status" value="1"/>
</dbReference>
<evidence type="ECO:0000313" key="4">
    <source>
        <dbReference type="Proteomes" id="UP000198762"/>
    </source>
</evidence>
<evidence type="ECO:0000256" key="1">
    <source>
        <dbReference type="ARBA" id="ARBA00005947"/>
    </source>
</evidence>
<dbReference type="GO" id="GO:0004407">
    <property type="term" value="F:histone deacetylase activity"/>
    <property type="evidence" value="ECO:0007669"/>
    <property type="project" value="TreeGrafter"/>
</dbReference>
<dbReference type="PRINTS" id="PR01270">
    <property type="entry name" value="HDASUPER"/>
</dbReference>
<feature type="domain" description="Histone deacetylase" evidence="2">
    <location>
        <begin position="37"/>
        <end position="319"/>
    </location>
</feature>
<reference evidence="4" key="1">
    <citation type="submission" date="2016-10" db="EMBL/GenBank/DDBJ databases">
        <authorList>
            <person name="Varghese N."/>
            <person name="Submissions S."/>
        </authorList>
    </citation>
    <scope>NUCLEOTIDE SEQUENCE [LARGE SCALE GENOMIC DNA]</scope>
    <source>
        <strain evidence="4">CGMCC 1.6489</strain>
    </source>
</reference>
<dbReference type="InterPro" id="IPR000286">
    <property type="entry name" value="HDACs"/>
</dbReference>
<dbReference type="PANTHER" id="PTHR10625:SF10">
    <property type="entry name" value="HISTONE DEACETYLASE HDAC1"/>
    <property type="match status" value="1"/>
</dbReference>
<organism evidence="3 4">
    <name type="scientific">Marinobacter segnicrescens</name>
    <dbReference type="NCBI Taxonomy" id="430453"/>
    <lineage>
        <taxon>Bacteria</taxon>
        <taxon>Pseudomonadati</taxon>
        <taxon>Pseudomonadota</taxon>
        <taxon>Gammaproteobacteria</taxon>
        <taxon>Pseudomonadales</taxon>
        <taxon>Marinobacteraceae</taxon>
        <taxon>Marinobacter</taxon>
    </lineage>
</organism>
<dbReference type="PANTHER" id="PTHR10625">
    <property type="entry name" value="HISTONE DEACETYLASE HDAC1-RELATED"/>
    <property type="match status" value="1"/>
</dbReference>
<comment type="similarity">
    <text evidence="1">Belongs to the histone deacetylase family.</text>
</comment>
<dbReference type="SUPFAM" id="SSF52768">
    <property type="entry name" value="Arginase/deacetylase"/>
    <property type="match status" value="1"/>
</dbReference>
<dbReference type="EMBL" id="FOHZ01000026">
    <property type="protein sequence ID" value="SET80763.1"/>
    <property type="molecule type" value="Genomic_DNA"/>
</dbReference>
<evidence type="ECO:0000313" key="3">
    <source>
        <dbReference type="EMBL" id="SET80763.1"/>
    </source>
</evidence>
<dbReference type="GO" id="GO:0040029">
    <property type="term" value="P:epigenetic regulation of gene expression"/>
    <property type="evidence" value="ECO:0007669"/>
    <property type="project" value="TreeGrafter"/>
</dbReference>
<gene>
    <name evidence="3" type="ORF">SAMN04487962_12612</name>
</gene>
<sequence length="326" mass="36725">MRLFIYALGACQERINNMTTAFFSHDDCAMHNMGAEHPESPERLSRIISYIEDTGLDQELDWVRPDEATRDQLQMVHPEKYLHQLDLMQPTKGRVFTDPDTALMPDTLRAARLAAGANIEAVDMVLSGQVTNAFICARPPGHHAERAKSMGFCFYNNIALAAMRALTFHHLERVAIIDFDVHQGNGTVDIVQGDERILMCSSFQHPFYPHSHVYRLPENIVNVPVPGGCQGPEYRKLVEAGWLKRLEEFKPQLILISAGFDGHRLDPMAEMNLETDDYLWLTQMLTGVAREYANDRIVSTLEGGYHLRALAESVGVHVGELVRAGR</sequence>
<evidence type="ECO:0000259" key="2">
    <source>
        <dbReference type="Pfam" id="PF00850"/>
    </source>
</evidence>
<dbReference type="Pfam" id="PF00850">
    <property type="entry name" value="Hist_deacetyl"/>
    <property type="match status" value="1"/>
</dbReference>
<keyword evidence="4" id="KW-1185">Reference proteome</keyword>
<dbReference type="InterPro" id="IPR037138">
    <property type="entry name" value="His_deacetylse_dom_sf"/>
</dbReference>
<dbReference type="InterPro" id="IPR023801">
    <property type="entry name" value="His_deacetylse_dom"/>
</dbReference>
<dbReference type="Proteomes" id="UP000198762">
    <property type="component" value="Unassembled WGS sequence"/>
</dbReference>
<dbReference type="AlphaFoldDB" id="A0A1I0HD17"/>
<dbReference type="STRING" id="430453.SAMN04487962_12612"/>
<proteinExistence type="inferred from homology"/>